<organism evidence="18 19">
    <name type="scientific">Candidatus Sungbacteria bacterium RIFCSPHIGHO2_02_FULL_49_20</name>
    <dbReference type="NCBI Taxonomy" id="1802272"/>
    <lineage>
        <taxon>Bacteria</taxon>
        <taxon>Candidatus Sungiibacteriota</taxon>
    </lineage>
</organism>
<evidence type="ECO:0000256" key="1">
    <source>
        <dbReference type="ARBA" id="ARBA00004370"/>
    </source>
</evidence>
<dbReference type="EC" id="3.4.24.-" evidence="15"/>
<dbReference type="GO" id="GO:0051301">
    <property type="term" value="P:cell division"/>
    <property type="evidence" value="ECO:0007669"/>
    <property type="project" value="UniProtKB-KW"/>
</dbReference>
<dbReference type="SUPFAM" id="SSF52540">
    <property type="entry name" value="P-loop containing nucleoside triphosphate hydrolases"/>
    <property type="match status" value="1"/>
</dbReference>
<dbReference type="InterPro" id="IPR003593">
    <property type="entry name" value="AAA+_ATPase"/>
</dbReference>
<feature type="active site" evidence="15">
    <location>
        <position position="427"/>
    </location>
</feature>
<dbReference type="FunFam" id="1.10.8.60:FF:000001">
    <property type="entry name" value="ATP-dependent zinc metalloprotease FtsH"/>
    <property type="match status" value="1"/>
</dbReference>
<evidence type="ECO:0000313" key="18">
    <source>
        <dbReference type="EMBL" id="OHA02178.1"/>
    </source>
</evidence>
<dbReference type="InterPro" id="IPR027417">
    <property type="entry name" value="P-loop_NTPase"/>
</dbReference>
<gene>
    <name evidence="15" type="primary">ftsH</name>
    <name evidence="18" type="ORF">A3C12_01200</name>
</gene>
<keyword evidence="11 15" id="KW-1133">Transmembrane helix</keyword>
<keyword evidence="3 15" id="KW-1003">Cell membrane</keyword>
<dbReference type="Pfam" id="PF00004">
    <property type="entry name" value="AAA"/>
    <property type="match status" value="1"/>
</dbReference>
<dbReference type="NCBIfam" id="TIGR01241">
    <property type="entry name" value="FtsH_fam"/>
    <property type="match status" value="1"/>
</dbReference>
<evidence type="ECO:0000256" key="16">
    <source>
        <dbReference type="RuleBase" id="RU003651"/>
    </source>
</evidence>
<evidence type="ECO:0000256" key="8">
    <source>
        <dbReference type="ARBA" id="ARBA00022801"/>
    </source>
</evidence>
<feature type="binding site" evidence="15">
    <location>
        <position position="502"/>
    </location>
    <ligand>
        <name>Zn(2+)</name>
        <dbReference type="ChEBI" id="CHEBI:29105"/>
        <note>catalytic</note>
    </ligand>
</feature>
<feature type="domain" description="AAA+ ATPase" evidence="17">
    <location>
        <begin position="196"/>
        <end position="335"/>
    </location>
</feature>
<dbReference type="GO" id="GO:0016887">
    <property type="term" value="F:ATP hydrolysis activity"/>
    <property type="evidence" value="ECO:0007669"/>
    <property type="project" value="UniProtKB-UniRule"/>
</dbReference>
<comment type="function">
    <text evidence="15">Acts as a processive, ATP-dependent zinc metallopeptidase for both cytoplasmic and membrane proteins. Plays a role in the quality control of integral membrane proteins.</text>
</comment>
<protein>
    <recommendedName>
        <fullName evidence="15">ATP-dependent zinc metalloprotease FtsH</fullName>
        <ecNumber evidence="15">3.4.24.-</ecNumber>
    </recommendedName>
</protein>
<evidence type="ECO:0000256" key="2">
    <source>
        <dbReference type="ARBA" id="ARBA00010044"/>
    </source>
</evidence>
<dbReference type="GO" id="GO:0004176">
    <property type="term" value="F:ATP-dependent peptidase activity"/>
    <property type="evidence" value="ECO:0007669"/>
    <property type="project" value="InterPro"/>
</dbReference>
<keyword evidence="9 15" id="KW-0862">Zinc</keyword>
<keyword evidence="4 15" id="KW-0645">Protease</keyword>
<dbReference type="SUPFAM" id="SSF140990">
    <property type="entry name" value="FtsH protease domain-like"/>
    <property type="match status" value="1"/>
</dbReference>
<evidence type="ECO:0000256" key="9">
    <source>
        <dbReference type="ARBA" id="ARBA00022833"/>
    </source>
</evidence>
<dbReference type="Gene3D" id="1.20.58.760">
    <property type="entry name" value="Peptidase M41"/>
    <property type="match status" value="1"/>
</dbReference>
<evidence type="ECO:0000256" key="7">
    <source>
        <dbReference type="ARBA" id="ARBA00022741"/>
    </source>
</evidence>
<evidence type="ECO:0000313" key="19">
    <source>
        <dbReference type="Proteomes" id="UP000178710"/>
    </source>
</evidence>
<evidence type="ECO:0000256" key="12">
    <source>
        <dbReference type="ARBA" id="ARBA00023049"/>
    </source>
</evidence>
<keyword evidence="5 15" id="KW-0812">Transmembrane</keyword>
<feature type="binding site" evidence="15">
    <location>
        <position position="430"/>
    </location>
    <ligand>
        <name>Zn(2+)</name>
        <dbReference type="ChEBI" id="CHEBI:29105"/>
        <note>catalytic</note>
    </ligand>
</feature>
<accession>A0A1G2KRW1</accession>
<comment type="similarity">
    <text evidence="16">Belongs to the AAA ATPase family.</text>
</comment>
<dbReference type="GO" id="GO:0006508">
    <property type="term" value="P:proteolysis"/>
    <property type="evidence" value="ECO:0007669"/>
    <property type="project" value="UniProtKB-KW"/>
</dbReference>
<feature type="transmembrane region" description="Helical" evidence="15">
    <location>
        <begin position="108"/>
        <end position="129"/>
    </location>
</feature>
<dbReference type="InterPro" id="IPR011546">
    <property type="entry name" value="Pept_M41_FtsH_extracell"/>
</dbReference>
<dbReference type="InterPro" id="IPR037219">
    <property type="entry name" value="Peptidase_M41-like"/>
</dbReference>
<dbReference type="EMBL" id="MHQK01000007">
    <property type="protein sequence ID" value="OHA02178.1"/>
    <property type="molecule type" value="Genomic_DNA"/>
</dbReference>
<dbReference type="GO" id="GO:0030163">
    <property type="term" value="P:protein catabolic process"/>
    <property type="evidence" value="ECO:0007669"/>
    <property type="project" value="UniProtKB-UniRule"/>
</dbReference>
<proteinExistence type="inferred from homology"/>
<reference evidence="18 19" key="1">
    <citation type="journal article" date="2016" name="Nat. Commun.">
        <title>Thousands of microbial genomes shed light on interconnected biogeochemical processes in an aquifer system.</title>
        <authorList>
            <person name="Anantharaman K."/>
            <person name="Brown C.T."/>
            <person name="Hug L.A."/>
            <person name="Sharon I."/>
            <person name="Castelle C.J."/>
            <person name="Probst A.J."/>
            <person name="Thomas B.C."/>
            <person name="Singh A."/>
            <person name="Wilkins M.J."/>
            <person name="Karaoz U."/>
            <person name="Brodie E.L."/>
            <person name="Williams K.H."/>
            <person name="Hubbard S.S."/>
            <person name="Banfield J.F."/>
        </authorList>
    </citation>
    <scope>NUCLEOTIDE SEQUENCE [LARGE SCALE GENOMIC DNA]</scope>
</reference>
<dbReference type="InterPro" id="IPR041569">
    <property type="entry name" value="AAA_lid_3"/>
</dbReference>
<dbReference type="CDD" id="cd19501">
    <property type="entry name" value="RecA-like_FtsH"/>
    <property type="match status" value="1"/>
</dbReference>
<keyword evidence="8 15" id="KW-0378">Hydrolase</keyword>
<dbReference type="InterPro" id="IPR000642">
    <property type="entry name" value="Peptidase_M41"/>
</dbReference>
<evidence type="ECO:0000256" key="6">
    <source>
        <dbReference type="ARBA" id="ARBA00022723"/>
    </source>
</evidence>
<dbReference type="GO" id="GO:0005886">
    <property type="term" value="C:plasma membrane"/>
    <property type="evidence" value="ECO:0007669"/>
    <property type="project" value="UniProtKB-SubCell"/>
</dbReference>
<comment type="subunit">
    <text evidence="15">Homohexamer.</text>
</comment>
<keyword evidence="10 15" id="KW-0067">ATP-binding</keyword>
<comment type="cofactor">
    <cofactor evidence="15">
        <name>Zn(2+)</name>
        <dbReference type="ChEBI" id="CHEBI:29105"/>
    </cofactor>
    <text evidence="15">Binds 1 zinc ion per subunit.</text>
</comment>
<dbReference type="Pfam" id="PF01434">
    <property type="entry name" value="Peptidase_M41"/>
    <property type="match status" value="1"/>
</dbReference>
<keyword evidence="13 15" id="KW-0472">Membrane</keyword>
<dbReference type="GO" id="GO:0005524">
    <property type="term" value="F:ATP binding"/>
    <property type="evidence" value="ECO:0007669"/>
    <property type="project" value="UniProtKB-UniRule"/>
</dbReference>
<comment type="subcellular location">
    <subcellularLocation>
        <location evidence="15">Cell membrane</location>
        <topology evidence="15">Multi-pass membrane protein</topology>
        <orientation evidence="15">Cytoplasmic side</orientation>
    </subcellularLocation>
    <subcellularLocation>
        <location evidence="1">Membrane</location>
    </subcellularLocation>
</comment>
<dbReference type="InterPro" id="IPR003959">
    <property type="entry name" value="ATPase_AAA_core"/>
</dbReference>
<dbReference type="SMART" id="SM00382">
    <property type="entry name" value="AAA"/>
    <property type="match status" value="1"/>
</dbReference>
<evidence type="ECO:0000256" key="3">
    <source>
        <dbReference type="ARBA" id="ARBA00022475"/>
    </source>
</evidence>
<dbReference type="Gene3D" id="1.10.8.60">
    <property type="match status" value="1"/>
</dbReference>
<name>A0A1G2KRW1_9BACT</name>
<comment type="caution">
    <text evidence="18">The sequence shown here is derived from an EMBL/GenBank/DDBJ whole genome shotgun (WGS) entry which is preliminary data.</text>
</comment>
<dbReference type="Pfam" id="PF17862">
    <property type="entry name" value="AAA_lid_3"/>
    <property type="match status" value="1"/>
</dbReference>
<evidence type="ECO:0000256" key="4">
    <source>
        <dbReference type="ARBA" id="ARBA00022670"/>
    </source>
</evidence>
<dbReference type="PANTHER" id="PTHR23076">
    <property type="entry name" value="METALLOPROTEASE M41 FTSH"/>
    <property type="match status" value="1"/>
</dbReference>
<evidence type="ECO:0000256" key="14">
    <source>
        <dbReference type="ARBA" id="ARBA00061570"/>
    </source>
</evidence>
<evidence type="ECO:0000256" key="10">
    <source>
        <dbReference type="ARBA" id="ARBA00022840"/>
    </source>
</evidence>
<evidence type="ECO:0000259" key="17">
    <source>
        <dbReference type="SMART" id="SM00382"/>
    </source>
</evidence>
<dbReference type="GO" id="GO:0008270">
    <property type="term" value="F:zinc ion binding"/>
    <property type="evidence" value="ECO:0007669"/>
    <property type="project" value="UniProtKB-UniRule"/>
</dbReference>
<comment type="similarity">
    <text evidence="14 15">In the central section; belongs to the AAA ATPase family.</text>
</comment>
<feature type="transmembrane region" description="Helical" evidence="15">
    <location>
        <begin position="7"/>
        <end position="25"/>
    </location>
</feature>
<keyword evidence="12 15" id="KW-0482">Metalloprotease</keyword>
<evidence type="ECO:0000256" key="5">
    <source>
        <dbReference type="ARBA" id="ARBA00022692"/>
    </source>
</evidence>
<keyword evidence="7 15" id="KW-0547">Nucleotide-binding</keyword>
<dbReference type="Gene3D" id="3.40.50.300">
    <property type="entry name" value="P-loop containing nucleotide triphosphate hydrolases"/>
    <property type="match status" value="1"/>
</dbReference>
<dbReference type="InterPro" id="IPR005936">
    <property type="entry name" value="FtsH"/>
</dbReference>
<dbReference type="FunFam" id="3.40.50.300:FF:000001">
    <property type="entry name" value="ATP-dependent zinc metalloprotease FtsH"/>
    <property type="match status" value="1"/>
</dbReference>
<feature type="binding site" evidence="15">
    <location>
        <position position="426"/>
    </location>
    <ligand>
        <name>Zn(2+)</name>
        <dbReference type="ChEBI" id="CHEBI:29105"/>
        <note>catalytic</note>
    </ligand>
</feature>
<dbReference type="HAMAP" id="MF_01458">
    <property type="entry name" value="FtsH"/>
    <property type="match status" value="1"/>
</dbReference>
<feature type="binding site" evidence="15">
    <location>
        <begin position="204"/>
        <end position="211"/>
    </location>
    <ligand>
        <name>ATP</name>
        <dbReference type="ChEBI" id="CHEBI:30616"/>
    </ligand>
</feature>
<dbReference type="GO" id="GO:0004222">
    <property type="term" value="F:metalloendopeptidase activity"/>
    <property type="evidence" value="ECO:0007669"/>
    <property type="project" value="InterPro"/>
</dbReference>
<sequence length="606" mass="66453">MRQLSKQIVYAILVFIILAGLYALISSPSKTKDDISLSQLVQQINDGAITKIVVQDNDIEAETKDGKTEVSRKESETGITETLKNYGVNEDRLRAVNLEVKGVSTLNIWLGIILPIAGPVLLIAFFIWFSARQLKQGGMQAFSFGQTRARVVSPDDTKERVLFKNVAGVKEAKEELLEIVDFLKSPKKFFDIGARIPRGVLLMGAPGTGKTLLARAVAGEAGVPFFHLSGSEFVEMFVGVGAARVRDLFKLVKKSAPAIIFIDEIDAVGRHRGSGLGGGHDEREQTLNQILVEMDGFETNESVIVMAATNRPDVLDPALLRPGRFDRRVVLDLPDISDREEILKIHGQNKNLAPDVNLRKIAERTPGFAGADLSNLMNEAAILAARLNRTMILQQDLASSIEKVLLGPERKSHLLSPKEKEIAAYHEAGHALVAASLPESDPVHKVTIVSRGRAAGYTLKLPTEDHHLFSKRHFLTELAVALGGYAAELLVFKELTTGPHNDLEKATDLARALVTKYGMSEKIGPISFGESQELIFMGKEISAAKNYSEATSELIDSEIKSLLSQALKKAQDIITKRRNILDKIASKLIEQESIEQEEFRMLVGAA</sequence>
<evidence type="ECO:0000256" key="13">
    <source>
        <dbReference type="ARBA" id="ARBA00023136"/>
    </source>
</evidence>
<dbReference type="PANTHER" id="PTHR23076:SF97">
    <property type="entry name" value="ATP-DEPENDENT ZINC METALLOPROTEASE YME1L1"/>
    <property type="match status" value="1"/>
</dbReference>
<comment type="similarity">
    <text evidence="2 15">In the C-terminal section; belongs to the peptidase M41 family.</text>
</comment>
<dbReference type="PROSITE" id="PS00674">
    <property type="entry name" value="AAA"/>
    <property type="match status" value="1"/>
</dbReference>
<dbReference type="Pfam" id="PF06480">
    <property type="entry name" value="FtsH_ext"/>
    <property type="match status" value="1"/>
</dbReference>
<dbReference type="Proteomes" id="UP000178710">
    <property type="component" value="Unassembled WGS sequence"/>
</dbReference>
<dbReference type="FunFam" id="1.20.58.760:FF:000001">
    <property type="entry name" value="ATP-dependent zinc metalloprotease FtsH"/>
    <property type="match status" value="1"/>
</dbReference>
<keyword evidence="18" id="KW-0132">Cell division</keyword>
<evidence type="ECO:0000256" key="15">
    <source>
        <dbReference type="HAMAP-Rule" id="MF_01458"/>
    </source>
</evidence>
<evidence type="ECO:0000256" key="11">
    <source>
        <dbReference type="ARBA" id="ARBA00022989"/>
    </source>
</evidence>
<keyword evidence="18" id="KW-0131">Cell cycle</keyword>
<keyword evidence="6 15" id="KW-0479">Metal-binding</keyword>
<dbReference type="InterPro" id="IPR003960">
    <property type="entry name" value="ATPase_AAA_CS"/>
</dbReference>
<dbReference type="AlphaFoldDB" id="A0A1G2KRW1"/>